<reference evidence="2 3" key="1">
    <citation type="submission" date="2020-08" db="EMBL/GenBank/DDBJ databases">
        <title>Genomic Encyclopedia of Type Strains, Phase IV (KMG-IV): sequencing the most valuable type-strain genomes for metagenomic binning, comparative biology and taxonomic classification.</title>
        <authorList>
            <person name="Goeker M."/>
        </authorList>
    </citation>
    <scope>NUCLEOTIDE SEQUENCE [LARGE SCALE GENOMIC DNA]</scope>
    <source>
        <strain evidence="2 3">DSM 102850</strain>
    </source>
</reference>
<dbReference type="InterPro" id="IPR029058">
    <property type="entry name" value="AB_hydrolase_fold"/>
</dbReference>
<dbReference type="Gene3D" id="3.30.300.20">
    <property type="match status" value="1"/>
</dbReference>
<dbReference type="SUPFAM" id="SSF53474">
    <property type="entry name" value="alpha/beta-Hydrolases"/>
    <property type="match status" value="1"/>
</dbReference>
<dbReference type="Pfam" id="PF12146">
    <property type="entry name" value="Hydrolase_4"/>
    <property type="match status" value="1"/>
</dbReference>
<dbReference type="Gene3D" id="3.40.50.1820">
    <property type="entry name" value="alpha/beta hydrolase"/>
    <property type="match status" value="1"/>
</dbReference>
<proteinExistence type="predicted"/>
<keyword evidence="3" id="KW-1185">Reference proteome</keyword>
<evidence type="ECO:0000313" key="2">
    <source>
        <dbReference type="EMBL" id="MBB4660163.1"/>
    </source>
</evidence>
<evidence type="ECO:0000313" key="3">
    <source>
        <dbReference type="Proteomes" id="UP000563524"/>
    </source>
</evidence>
<dbReference type="EMBL" id="JACHOB010000006">
    <property type="protein sequence ID" value="MBB4660163.1"/>
    <property type="molecule type" value="Genomic_DNA"/>
</dbReference>
<evidence type="ECO:0000259" key="1">
    <source>
        <dbReference type="Pfam" id="PF12146"/>
    </source>
</evidence>
<dbReference type="InterPro" id="IPR015946">
    <property type="entry name" value="KH_dom-like_a/b"/>
</dbReference>
<accession>A0A840I7D3</accession>
<dbReference type="SUPFAM" id="SSF82784">
    <property type="entry name" value="OsmC-like"/>
    <property type="match status" value="1"/>
</dbReference>
<dbReference type="InterPro" id="IPR022742">
    <property type="entry name" value="Hydrolase_4"/>
</dbReference>
<comment type="caution">
    <text evidence="2">The sequence shown here is derived from an EMBL/GenBank/DDBJ whole genome shotgun (WGS) entry which is preliminary data.</text>
</comment>
<dbReference type="RefSeq" id="WP_183819465.1">
    <property type="nucleotide sequence ID" value="NZ_JACHOB010000006.1"/>
</dbReference>
<name>A0A840I7D3_9PROT</name>
<dbReference type="InterPro" id="IPR036102">
    <property type="entry name" value="OsmC/Ohrsf"/>
</dbReference>
<dbReference type="PANTHER" id="PTHR39624">
    <property type="entry name" value="PROTEIN INVOLVED IN RIMO-MEDIATED BETA-METHYLTHIOLATION OF RIBOSOMAL PROTEIN S12 YCAO"/>
    <property type="match status" value="1"/>
</dbReference>
<dbReference type="PANTHER" id="PTHR39624:SF2">
    <property type="entry name" value="OSMC-LIKE PROTEIN"/>
    <property type="match status" value="1"/>
</dbReference>
<dbReference type="Pfam" id="PF02566">
    <property type="entry name" value="OsmC"/>
    <property type="match status" value="1"/>
</dbReference>
<dbReference type="Proteomes" id="UP000563524">
    <property type="component" value="Unassembled WGS sequence"/>
</dbReference>
<gene>
    <name evidence="2" type="ORF">GGQ59_002707</name>
</gene>
<protein>
    <submittedName>
        <fullName evidence="2">Putative redox protein</fullName>
    </submittedName>
</protein>
<feature type="domain" description="Serine aminopeptidase S33" evidence="1">
    <location>
        <begin position="50"/>
        <end position="133"/>
    </location>
</feature>
<dbReference type="InterPro" id="IPR003718">
    <property type="entry name" value="OsmC/Ohr_fam"/>
</dbReference>
<dbReference type="AlphaFoldDB" id="A0A840I7D3"/>
<organism evidence="2 3">
    <name type="scientific">Parvularcula dongshanensis</name>
    <dbReference type="NCBI Taxonomy" id="1173995"/>
    <lineage>
        <taxon>Bacteria</taxon>
        <taxon>Pseudomonadati</taxon>
        <taxon>Pseudomonadota</taxon>
        <taxon>Alphaproteobacteria</taxon>
        <taxon>Parvularculales</taxon>
        <taxon>Parvularculaceae</taxon>
        <taxon>Parvularcula</taxon>
    </lineage>
</organism>
<sequence length="406" mass="43406">MSAQPIRLSFEGASGAQLAARLDLPAGPVRAYALFAHCFTCSKDLSASRAVSQALAKRGIATLRFDFTGLGGSGGEFASTNFTMNVGDLKRAAEYLAETHEAPSLLIGHSLGGAAVIVAAAQMPSVRAVATINAPADAEHVTGHFGEKLTQILDAGEAEVLLGQRPFTIRRQFLDDLAEIGVTKSARDLRRPLLVLHAPGDETVPVDNAAALFQAARHPKSFVSLDTADHLLTDRHDADYAAEVIAAWASRYLEPAPAADDEARPDVVVRETGAGRFQVLATTGRHHLIADEPETVGGDDTGPSPYDLLATALGACTAMTLRMYAERKGLPLDRAVVTVRHEKVHEEELERMMAEGTAKPDRFTRVLSLEGDLTTDQRQRLLEIAGRCPVHKTLEGGAHIDTELSS</sequence>